<feature type="domain" description="RNA polymerase sigma-70 region 2" evidence="7">
    <location>
        <begin position="10"/>
        <end position="73"/>
    </location>
</feature>
<dbReference type="AlphaFoldDB" id="A0A3S3E6G0"/>
<dbReference type="RefSeq" id="WP_127945682.1">
    <property type="nucleotide sequence ID" value="NZ_RKLN01000001.1"/>
</dbReference>
<dbReference type="EMBL" id="RKLN01000001">
    <property type="protein sequence ID" value="RVW06436.1"/>
    <property type="molecule type" value="Genomic_DNA"/>
</dbReference>
<keyword evidence="5" id="KW-0238">DNA-binding</keyword>
<dbReference type="Gene3D" id="1.10.10.10">
    <property type="entry name" value="Winged helix-like DNA-binding domain superfamily/Winged helix DNA-binding domain"/>
    <property type="match status" value="1"/>
</dbReference>
<evidence type="ECO:0000256" key="6">
    <source>
        <dbReference type="ARBA" id="ARBA00023163"/>
    </source>
</evidence>
<dbReference type="InterPro" id="IPR013325">
    <property type="entry name" value="RNA_pol_sigma_r2"/>
</dbReference>
<name>A0A3S3E6G0_9NOCA</name>
<evidence type="ECO:0000313" key="9">
    <source>
        <dbReference type="EMBL" id="RVW06436.1"/>
    </source>
</evidence>
<reference evidence="9 10" key="1">
    <citation type="submission" date="2018-11" db="EMBL/GenBank/DDBJ databases">
        <title>Rhodococcus spongicola sp. nov. and Rhodococcus xishaensis sp. nov. from marine sponges.</title>
        <authorList>
            <person name="Li L."/>
            <person name="Lin H.W."/>
        </authorList>
    </citation>
    <scope>NUCLEOTIDE SEQUENCE [LARGE SCALE GENOMIC DNA]</scope>
    <source>
        <strain evidence="9 10">LHW50502</strain>
    </source>
</reference>
<evidence type="ECO:0000256" key="3">
    <source>
        <dbReference type="ARBA" id="ARBA00023015"/>
    </source>
</evidence>
<dbReference type="Gene3D" id="1.10.1740.10">
    <property type="match status" value="1"/>
</dbReference>
<dbReference type="NCBIfam" id="TIGR02937">
    <property type="entry name" value="sigma70-ECF"/>
    <property type="match status" value="1"/>
</dbReference>
<comment type="caution">
    <text evidence="9">The sequence shown here is derived from an EMBL/GenBank/DDBJ whole genome shotgun (WGS) entry which is preliminary data.</text>
</comment>
<dbReference type="InterPro" id="IPR014284">
    <property type="entry name" value="RNA_pol_sigma-70_dom"/>
</dbReference>
<comment type="similarity">
    <text evidence="1">Belongs to the sigma-70 factor family. ECF subfamily.</text>
</comment>
<dbReference type="PANTHER" id="PTHR30173">
    <property type="entry name" value="SIGMA 19 FACTOR"/>
    <property type="match status" value="1"/>
</dbReference>
<dbReference type="GO" id="GO:0003677">
    <property type="term" value="F:DNA binding"/>
    <property type="evidence" value="ECO:0007669"/>
    <property type="project" value="UniProtKB-KW"/>
</dbReference>
<dbReference type="InterPro" id="IPR013324">
    <property type="entry name" value="RNA_pol_sigma_r3/r4-like"/>
</dbReference>
<dbReference type="PANTHER" id="PTHR30173:SF36">
    <property type="entry name" value="ECF RNA POLYMERASE SIGMA FACTOR SIGJ"/>
    <property type="match status" value="1"/>
</dbReference>
<evidence type="ECO:0000256" key="5">
    <source>
        <dbReference type="ARBA" id="ARBA00023125"/>
    </source>
</evidence>
<gene>
    <name evidence="9" type="ORF">EF834_03170</name>
</gene>
<feature type="domain" description="RNA polymerase sigma factor 70 region 4 type 2" evidence="8">
    <location>
        <begin position="114"/>
        <end position="163"/>
    </location>
</feature>
<keyword evidence="10" id="KW-1185">Reference proteome</keyword>
<comment type="subunit">
    <text evidence="2">Interacts transiently with the RNA polymerase catalytic core formed by RpoA, RpoB, RpoC and RpoZ (2 alpha, 1 beta, 1 beta' and 1 omega subunit) to form the RNA polymerase holoenzyme that can initiate transcription.</text>
</comment>
<dbReference type="Proteomes" id="UP000284333">
    <property type="component" value="Unassembled WGS sequence"/>
</dbReference>
<dbReference type="Pfam" id="PF04542">
    <property type="entry name" value="Sigma70_r2"/>
    <property type="match status" value="1"/>
</dbReference>
<evidence type="ECO:0000256" key="1">
    <source>
        <dbReference type="ARBA" id="ARBA00010641"/>
    </source>
</evidence>
<dbReference type="GO" id="GO:0016987">
    <property type="term" value="F:sigma factor activity"/>
    <property type="evidence" value="ECO:0007669"/>
    <property type="project" value="UniProtKB-KW"/>
</dbReference>
<keyword evidence="3" id="KW-0805">Transcription regulation</keyword>
<dbReference type="InterPro" id="IPR036388">
    <property type="entry name" value="WH-like_DNA-bd_sf"/>
</dbReference>
<evidence type="ECO:0000256" key="2">
    <source>
        <dbReference type="ARBA" id="ARBA00011344"/>
    </source>
</evidence>
<dbReference type="Gene3D" id="3.10.450.50">
    <property type="match status" value="1"/>
</dbReference>
<dbReference type="OrthoDB" id="3211555at2"/>
<dbReference type="SUPFAM" id="SSF88946">
    <property type="entry name" value="Sigma2 domain of RNA polymerase sigma factors"/>
    <property type="match status" value="1"/>
</dbReference>
<evidence type="ECO:0000256" key="4">
    <source>
        <dbReference type="ARBA" id="ARBA00023082"/>
    </source>
</evidence>
<organism evidence="9 10">
    <name type="scientific">Rhodococcus spongiicola</name>
    <dbReference type="NCBI Taxonomy" id="2487352"/>
    <lineage>
        <taxon>Bacteria</taxon>
        <taxon>Bacillati</taxon>
        <taxon>Actinomycetota</taxon>
        <taxon>Actinomycetes</taxon>
        <taxon>Mycobacteriales</taxon>
        <taxon>Nocardiaceae</taxon>
        <taxon>Rhodococcus</taxon>
    </lineage>
</organism>
<dbReference type="InterPro" id="IPR032710">
    <property type="entry name" value="NTF2-like_dom_sf"/>
</dbReference>
<keyword evidence="6" id="KW-0804">Transcription</keyword>
<proteinExistence type="inferred from homology"/>
<dbReference type="InterPro" id="IPR013249">
    <property type="entry name" value="RNA_pol_sigma70_r4_t2"/>
</dbReference>
<evidence type="ECO:0000313" key="10">
    <source>
        <dbReference type="Proteomes" id="UP000284333"/>
    </source>
</evidence>
<accession>A0A3S3E6G0</accession>
<keyword evidence="4" id="KW-0731">Sigma factor</keyword>
<protein>
    <submittedName>
        <fullName evidence="9">Sigma-70 family RNA polymerase sigma factor</fullName>
    </submittedName>
</protein>
<dbReference type="NCBIfam" id="NF007214">
    <property type="entry name" value="PRK09636.1"/>
    <property type="match status" value="1"/>
</dbReference>
<dbReference type="InterPro" id="IPR007627">
    <property type="entry name" value="RNA_pol_sigma70_r2"/>
</dbReference>
<sequence length="308" mass="32968">MGVATLADSFEEHRSHLLSAAYRLTGSVSDAEDAVQETWLRLADADVATIRDLRAWLTTVVGRICLDRLRSAAVRRENYVGQWLPEPIVTDVAPSRSPDPLDSVVRQEDNRMAAMVVLDTLSPDQRVAFVLHDGFAIPFGEIAKVLSISVPTARQLASRARRAVADAPPPVSETEHAEAVTRLMAALSSGDLQAVLAALHPDAVTVGDANGTTTTALNVITGADRSARFFLGLARKYGLETILGAVPVLVNGRLGFLSPSSPGDETHPGIPGRVTAFTVHDGRVWAAYDIANPEKFGGIRIAAPPRMR</sequence>
<dbReference type="Pfam" id="PF08281">
    <property type="entry name" value="Sigma70_r4_2"/>
    <property type="match status" value="1"/>
</dbReference>
<evidence type="ECO:0000259" key="8">
    <source>
        <dbReference type="Pfam" id="PF08281"/>
    </source>
</evidence>
<dbReference type="GO" id="GO:0006352">
    <property type="term" value="P:DNA-templated transcription initiation"/>
    <property type="evidence" value="ECO:0007669"/>
    <property type="project" value="InterPro"/>
</dbReference>
<evidence type="ECO:0000259" key="7">
    <source>
        <dbReference type="Pfam" id="PF04542"/>
    </source>
</evidence>
<dbReference type="InterPro" id="IPR052704">
    <property type="entry name" value="ECF_Sigma-70_Domain"/>
</dbReference>
<dbReference type="SUPFAM" id="SSF88659">
    <property type="entry name" value="Sigma3 and sigma4 domains of RNA polymerase sigma factors"/>
    <property type="match status" value="1"/>
</dbReference>
<dbReference type="SUPFAM" id="SSF54427">
    <property type="entry name" value="NTF2-like"/>
    <property type="match status" value="1"/>
</dbReference>